<keyword evidence="2" id="KW-0813">Transport</keyword>
<feature type="transmembrane region" description="Helical" evidence="6">
    <location>
        <begin position="265"/>
        <end position="286"/>
    </location>
</feature>
<dbReference type="AlphaFoldDB" id="A0AA95SDJ1"/>
<keyword evidence="4 6" id="KW-1133">Transmembrane helix</keyword>
<dbReference type="InterPro" id="IPR036259">
    <property type="entry name" value="MFS_trans_sf"/>
</dbReference>
<dbReference type="EMBL" id="CP126114">
    <property type="protein sequence ID" value="WHY87163.1"/>
    <property type="molecule type" value="Genomic_DNA"/>
</dbReference>
<feature type="transmembrane region" description="Helical" evidence="6">
    <location>
        <begin position="202"/>
        <end position="221"/>
    </location>
</feature>
<evidence type="ECO:0000256" key="3">
    <source>
        <dbReference type="ARBA" id="ARBA00022692"/>
    </source>
</evidence>
<feature type="transmembrane region" description="Helical" evidence="6">
    <location>
        <begin position="227"/>
        <end position="244"/>
    </location>
</feature>
<reference evidence="8" key="1">
    <citation type="submission" date="2023-05" db="EMBL/GenBank/DDBJ databases">
        <title>Comparative genomics of Bacillaceae isolates and their secondary metabolite potential.</title>
        <authorList>
            <person name="Song L."/>
            <person name="Nielsen L.J."/>
            <person name="Mohite O."/>
            <person name="Xu X."/>
            <person name="Weber T."/>
            <person name="Kovacs A.T."/>
        </authorList>
    </citation>
    <scope>NUCLEOTIDE SEQUENCE</scope>
    <source>
        <strain evidence="8">XLM17</strain>
    </source>
</reference>
<feature type="transmembrane region" description="Helical" evidence="6">
    <location>
        <begin position="329"/>
        <end position="346"/>
    </location>
</feature>
<evidence type="ECO:0000313" key="8">
    <source>
        <dbReference type="EMBL" id="WHY87163.1"/>
    </source>
</evidence>
<dbReference type="PRINTS" id="PR01036">
    <property type="entry name" value="TCRTETB"/>
</dbReference>
<evidence type="ECO:0000259" key="7">
    <source>
        <dbReference type="PROSITE" id="PS50850"/>
    </source>
</evidence>
<dbReference type="GO" id="GO:0022857">
    <property type="term" value="F:transmembrane transporter activity"/>
    <property type="evidence" value="ECO:0007669"/>
    <property type="project" value="InterPro"/>
</dbReference>
<evidence type="ECO:0000313" key="9">
    <source>
        <dbReference type="Proteomes" id="UP001178288"/>
    </source>
</evidence>
<feature type="domain" description="Major facilitator superfamily (MFS) profile" evidence="7">
    <location>
        <begin position="14"/>
        <end position="458"/>
    </location>
</feature>
<dbReference type="InterPro" id="IPR011701">
    <property type="entry name" value="MFS"/>
</dbReference>
<dbReference type="KEGG" id="nnv:QNH39_04685"/>
<feature type="transmembrane region" description="Helical" evidence="6">
    <location>
        <begin position="85"/>
        <end position="103"/>
    </location>
</feature>
<keyword evidence="3 6" id="KW-0812">Transmembrane</keyword>
<protein>
    <submittedName>
        <fullName evidence="8">MFS transporter</fullName>
    </submittedName>
</protein>
<feature type="transmembrane region" description="Helical" evidence="6">
    <location>
        <begin position="431"/>
        <end position="453"/>
    </location>
</feature>
<dbReference type="GO" id="GO:0005886">
    <property type="term" value="C:plasma membrane"/>
    <property type="evidence" value="ECO:0007669"/>
    <property type="project" value="UniProtKB-SubCell"/>
</dbReference>
<feature type="transmembrane region" description="Helical" evidence="6">
    <location>
        <begin position="57"/>
        <end position="76"/>
    </location>
</feature>
<feature type="transmembrane region" description="Helical" evidence="6">
    <location>
        <begin position="144"/>
        <end position="166"/>
    </location>
</feature>
<keyword evidence="9" id="KW-1185">Reference proteome</keyword>
<feature type="transmembrane region" description="Helical" evidence="6">
    <location>
        <begin position="352"/>
        <end position="370"/>
    </location>
</feature>
<feature type="transmembrane region" description="Helical" evidence="6">
    <location>
        <begin position="109"/>
        <end position="132"/>
    </location>
</feature>
<dbReference type="PANTHER" id="PTHR42718:SF9">
    <property type="entry name" value="MAJOR FACILITATOR SUPERFAMILY MULTIDRUG TRANSPORTER MFSC"/>
    <property type="match status" value="1"/>
</dbReference>
<evidence type="ECO:0000256" key="5">
    <source>
        <dbReference type="ARBA" id="ARBA00023136"/>
    </source>
</evidence>
<dbReference type="Proteomes" id="UP001178288">
    <property type="component" value="Chromosome"/>
</dbReference>
<proteinExistence type="predicted"/>
<feature type="transmembrane region" description="Helical" evidence="6">
    <location>
        <begin position="391"/>
        <end position="411"/>
    </location>
</feature>
<sequence>MATFSMNEAEAQDVTIKKAVPVLLFLFVLCLVIDNSFKIISVDMAKDFGISATTVSWQSTLAGLVIGIGAVVYAALADSISIRRLLSIGIILICAGSLMGYLFQHSFTLVVIARIIQTAGLASAETLYVIYVTKHLPQNEQKKFLGFSTSSYALSLVIGSLAGGFISTYLHWTSLFLVALITIVLLPFILKYLPKENGKGGYVDVIGLFLVGVIAAFLMLYISNFNWLYLLVFIVAILLFLAYISKNSKSFIDIAFFKNKRFVSILAVAFVIYSVQLAYIFLFPFLLENIYGLKLDTISLLLIPAYVLSATVGALSGKIAQFLGSKQSIIFAMAGITVSVLLGGFFVQSSVVVFVISMILFSSSFALMYAPMIDSCVSTISKEHSGTAVGFYNLVLNVAASIGIAYTAAMMDSSSMKNNFLGYIHLANASLYSNILLILSLISVFSLVVYWGLVGRKK</sequence>
<dbReference type="Gene3D" id="1.20.1250.20">
    <property type="entry name" value="MFS general substrate transporter like domains"/>
    <property type="match status" value="2"/>
</dbReference>
<comment type="subcellular location">
    <subcellularLocation>
        <location evidence="1">Cell membrane</location>
        <topology evidence="1">Multi-pass membrane protein</topology>
    </subcellularLocation>
</comment>
<evidence type="ECO:0000256" key="1">
    <source>
        <dbReference type="ARBA" id="ARBA00004651"/>
    </source>
</evidence>
<dbReference type="SUPFAM" id="SSF103473">
    <property type="entry name" value="MFS general substrate transporter"/>
    <property type="match status" value="2"/>
</dbReference>
<feature type="transmembrane region" description="Helical" evidence="6">
    <location>
        <begin position="298"/>
        <end position="317"/>
    </location>
</feature>
<feature type="transmembrane region" description="Helical" evidence="6">
    <location>
        <begin position="172"/>
        <end position="190"/>
    </location>
</feature>
<evidence type="ECO:0000256" key="2">
    <source>
        <dbReference type="ARBA" id="ARBA00022448"/>
    </source>
</evidence>
<gene>
    <name evidence="8" type="ORF">QNH39_04685</name>
</gene>
<organism evidence="8 9">
    <name type="scientific">Neobacillus novalis</name>
    <dbReference type="NCBI Taxonomy" id="220687"/>
    <lineage>
        <taxon>Bacteria</taxon>
        <taxon>Bacillati</taxon>
        <taxon>Bacillota</taxon>
        <taxon>Bacilli</taxon>
        <taxon>Bacillales</taxon>
        <taxon>Bacillaceae</taxon>
        <taxon>Neobacillus</taxon>
    </lineage>
</organism>
<keyword evidence="5 6" id="KW-0472">Membrane</keyword>
<dbReference type="Pfam" id="PF07690">
    <property type="entry name" value="MFS_1"/>
    <property type="match status" value="2"/>
</dbReference>
<accession>A0AA95SDJ1</accession>
<dbReference type="PROSITE" id="PS50850">
    <property type="entry name" value="MFS"/>
    <property type="match status" value="1"/>
</dbReference>
<dbReference type="InterPro" id="IPR020846">
    <property type="entry name" value="MFS_dom"/>
</dbReference>
<name>A0AA95SDJ1_9BACI</name>
<feature type="transmembrane region" description="Helical" evidence="6">
    <location>
        <begin position="20"/>
        <end position="37"/>
    </location>
</feature>
<evidence type="ECO:0000256" key="6">
    <source>
        <dbReference type="SAM" id="Phobius"/>
    </source>
</evidence>
<evidence type="ECO:0000256" key="4">
    <source>
        <dbReference type="ARBA" id="ARBA00022989"/>
    </source>
</evidence>
<dbReference type="RefSeq" id="WP_066083121.1">
    <property type="nucleotide sequence ID" value="NZ_CP126114.1"/>
</dbReference>
<dbReference type="PANTHER" id="PTHR42718">
    <property type="entry name" value="MAJOR FACILITATOR SUPERFAMILY MULTIDRUG TRANSPORTER MFSC"/>
    <property type="match status" value="1"/>
</dbReference>